<dbReference type="InterPro" id="IPR050093">
    <property type="entry name" value="ABC_SmlMolc_Importer"/>
</dbReference>
<accession>A0A0P0Z1W7</accession>
<comment type="similarity">
    <text evidence="1">Belongs to the ABC transporter superfamily.</text>
</comment>
<dbReference type="PANTHER" id="PTHR42781:SF4">
    <property type="entry name" value="SPERMIDINE_PUTRESCINE IMPORT ATP-BINDING PROTEIN POTA"/>
    <property type="match status" value="1"/>
</dbReference>
<dbReference type="PROSITE" id="PS00211">
    <property type="entry name" value="ABC_TRANSPORTER_1"/>
    <property type="match status" value="1"/>
</dbReference>
<dbReference type="Pfam" id="PF08402">
    <property type="entry name" value="TOBE_2"/>
    <property type="match status" value="1"/>
</dbReference>
<dbReference type="InterPro" id="IPR027417">
    <property type="entry name" value="P-loop_NTPase"/>
</dbReference>
<dbReference type="SMART" id="SM00382">
    <property type="entry name" value="AAA"/>
    <property type="match status" value="1"/>
</dbReference>
<dbReference type="GO" id="GO:0022857">
    <property type="term" value="F:transmembrane transporter activity"/>
    <property type="evidence" value="ECO:0007669"/>
    <property type="project" value="InterPro"/>
</dbReference>
<dbReference type="SUPFAM" id="SSF52540">
    <property type="entry name" value="P-loop containing nucleoside triphosphate hydrolases"/>
    <property type="match status" value="1"/>
</dbReference>
<dbReference type="PROSITE" id="PS50893">
    <property type="entry name" value="ABC_TRANSPORTER_2"/>
    <property type="match status" value="1"/>
</dbReference>
<sequence length="360" mass="39232">MSVTMIELDHVAKAYDRQQAVADVSLTIEKGEFIALMGPSGCGKTTTLRMLAGLERPTGGEIRVWGRRINEDPAWSRDTPLVWQNYALFPFMSVRRNVEFGLKHRGMPQKERSAKADEWMGRMGIAAFADRLPSQLSGGQRQRVALARALATEPELLLLDEPLSALDPHLKVKMQSELVRLHRELGITFVCVTHSPSEAFAMADRVVIMKDGHVQQVGAPRDIHRHAANRFVVEFLGGSNMFPARIDTLEGGMAVLDAAGTRLRAPVGGQALAPGDAATLVVGSDRMSVGGAVPPGDNVIEATVSLVEYVGAAVTVFLETERGHDIRAQLSARDLEARPLAPGDRLPVHWPVEAGYFIHD</sequence>
<dbReference type="PANTHER" id="PTHR42781">
    <property type="entry name" value="SPERMIDINE/PUTRESCINE IMPORT ATP-BINDING PROTEIN POTA"/>
    <property type="match status" value="1"/>
</dbReference>
<dbReference type="GO" id="GO:0005524">
    <property type="term" value="F:ATP binding"/>
    <property type="evidence" value="ECO:0007669"/>
    <property type="project" value="UniProtKB-KW"/>
</dbReference>
<evidence type="ECO:0000313" key="6">
    <source>
        <dbReference type="EMBL" id="BAT27899.1"/>
    </source>
</evidence>
<dbReference type="InterPro" id="IPR013611">
    <property type="entry name" value="Transp-assoc_OB_typ2"/>
</dbReference>
<dbReference type="InterPro" id="IPR003439">
    <property type="entry name" value="ABC_transporter-like_ATP-bd"/>
</dbReference>
<dbReference type="FunFam" id="3.40.50.300:FF:000425">
    <property type="entry name" value="Probable ABC transporter, ATP-binding subunit"/>
    <property type="match status" value="1"/>
</dbReference>
<dbReference type="GO" id="GO:0043190">
    <property type="term" value="C:ATP-binding cassette (ABC) transporter complex"/>
    <property type="evidence" value="ECO:0007669"/>
    <property type="project" value="InterPro"/>
</dbReference>
<dbReference type="InterPro" id="IPR008995">
    <property type="entry name" value="Mo/tungstate-bd_C_term_dom"/>
</dbReference>
<dbReference type="InterPro" id="IPR012340">
    <property type="entry name" value="NA-bd_OB-fold"/>
</dbReference>
<dbReference type="Gene3D" id="3.40.50.300">
    <property type="entry name" value="P-loop containing nucleotide triphosphate hydrolases"/>
    <property type="match status" value="1"/>
</dbReference>
<evidence type="ECO:0000256" key="2">
    <source>
        <dbReference type="ARBA" id="ARBA00022448"/>
    </source>
</evidence>
<proteinExistence type="inferred from homology"/>
<dbReference type="InterPro" id="IPR017871">
    <property type="entry name" value="ABC_transporter-like_CS"/>
</dbReference>
<dbReference type="EMBL" id="LC066376">
    <property type="protein sequence ID" value="BAT27899.1"/>
    <property type="molecule type" value="Genomic_DNA"/>
</dbReference>
<dbReference type="Gene3D" id="2.40.50.100">
    <property type="match status" value="1"/>
</dbReference>
<dbReference type="Pfam" id="PF00005">
    <property type="entry name" value="ABC_tran"/>
    <property type="match status" value="1"/>
</dbReference>
<dbReference type="Gene3D" id="2.40.50.140">
    <property type="entry name" value="Nucleic acid-binding proteins"/>
    <property type="match status" value="1"/>
</dbReference>
<evidence type="ECO:0000256" key="4">
    <source>
        <dbReference type="ARBA" id="ARBA00022840"/>
    </source>
</evidence>
<dbReference type="AlphaFoldDB" id="A0A0P0Z1W7"/>
<evidence type="ECO:0000259" key="5">
    <source>
        <dbReference type="PROSITE" id="PS50893"/>
    </source>
</evidence>
<keyword evidence="3" id="KW-0547">Nucleotide-binding</keyword>
<organism evidence="6">
    <name type="scientific">Aureimonas frigidaquae</name>
    <dbReference type="NCBI Taxonomy" id="424757"/>
    <lineage>
        <taxon>Bacteria</taxon>
        <taxon>Pseudomonadati</taxon>
        <taxon>Pseudomonadota</taxon>
        <taxon>Alphaproteobacteria</taxon>
        <taxon>Hyphomicrobiales</taxon>
        <taxon>Aurantimonadaceae</taxon>
        <taxon>Aureimonas</taxon>
    </lineage>
</organism>
<dbReference type="GO" id="GO:0015697">
    <property type="term" value="P:quaternary ammonium group transport"/>
    <property type="evidence" value="ECO:0007669"/>
    <property type="project" value="UniProtKB-ARBA"/>
</dbReference>
<dbReference type="OrthoDB" id="9802264at2"/>
<evidence type="ECO:0000256" key="1">
    <source>
        <dbReference type="ARBA" id="ARBA00005417"/>
    </source>
</evidence>
<dbReference type="SUPFAM" id="SSF50331">
    <property type="entry name" value="MOP-like"/>
    <property type="match status" value="1"/>
</dbReference>
<evidence type="ECO:0000256" key="3">
    <source>
        <dbReference type="ARBA" id="ARBA00022741"/>
    </source>
</evidence>
<dbReference type="GO" id="GO:0016887">
    <property type="term" value="F:ATP hydrolysis activity"/>
    <property type="evidence" value="ECO:0007669"/>
    <property type="project" value="InterPro"/>
</dbReference>
<dbReference type="RefSeq" id="WP_062227922.1">
    <property type="nucleotide sequence ID" value="NZ_BBWR01000010.1"/>
</dbReference>
<keyword evidence="2" id="KW-0813">Transport</keyword>
<name>A0A0P0Z1W7_9HYPH</name>
<dbReference type="InterPro" id="IPR003593">
    <property type="entry name" value="AAA+_ATPase"/>
</dbReference>
<keyword evidence="4" id="KW-0067">ATP-binding</keyword>
<feature type="domain" description="ABC transporter" evidence="5">
    <location>
        <begin position="6"/>
        <end position="236"/>
    </location>
</feature>
<reference evidence="6" key="1">
    <citation type="journal article" date="2015" name="Proc. Natl. Acad. Sci. U.S.A.">
        <title>Bacterial clade with the ribosomal RNA operon on a small plasmid rather than the chromosome.</title>
        <authorList>
            <person name="Anda M."/>
            <person name="Ohtsubo Y."/>
            <person name="Okubo T."/>
            <person name="Sugawara M."/>
            <person name="Nagata Y."/>
            <person name="Tsuda M."/>
            <person name="Minamisawa K."/>
            <person name="Mitsui H."/>
        </authorList>
    </citation>
    <scope>NUCLEOTIDE SEQUENCE</scope>
    <source>
        <strain evidence="6">JCM 14755</strain>
    </source>
</reference>
<protein>
    <submittedName>
        <fullName evidence="6">ABC transporter</fullName>
    </submittedName>
</protein>